<dbReference type="eggNOG" id="COG0456">
    <property type="taxonomic scope" value="Bacteria"/>
</dbReference>
<dbReference type="EMBL" id="ADVG01000001">
    <property type="protein sequence ID" value="EFH88251.1"/>
    <property type="molecule type" value="Genomic_DNA"/>
</dbReference>
<keyword evidence="5" id="KW-1185">Reference proteome</keyword>
<dbReference type="SUPFAM" id="SSF55729">
    <property type="entry name" value="Acyl-CoA N-acyltransferases (Nat)"/>
    <property type="match status" value="1"/>
</dbReference>
<comment type="caution">
    <text evidence="4">The sequence shown here is derived from an EMBL/GenBank/DDBJ whole genome shotgun (WGS) entry which is preliminary data.</text>
</comment>
<name>D6TDA6_KTERA</name>
<dbReference type="PROSITE" id="PS51186">
    <property type="entry name" value="GNAT"/>
    <property type="match status" value="1"/>
</dbReference>
<dbReference type="InterPro" id="IPR016181">
    <property type="entry name" value="Acyl_CoA_acyltransferase"/>
</dbReference>
<feature type="domain" description="N-acetyltransferase" evidence="3">
    <location>
        <begin position="17"/>
        <end position="170"/>
    </location>
</feature>
<keyword evidence="2" id="KW-0012">Acyltransferase</keyword>
<dbReference type="InterPro" id="IPR000182">
    <property type="entry name" value="GNAT_dom"/>
</dbReference>
<evidence type="ECO:0000313" key="4">
    <source>
        <dbReference type="EMBL" id="EFH88251.1"/>
    </source>
</evidence>
<dbReference type="PANTHER" id="PTHR43877">
    <property type="entry name" value="AMINOALKYLPHOSPHONATE N-ACETYLTRANSFERASE-RELATED-RELATED"/>
    <property type="match status" value="1"/>
</dbReference>
<dbReference type="GO" id="GO:0016747">
    <property type="term" value="F:acyltransferase activity, transferring groups other than amino-acyl groups"/>
    <property type="evidence" value="ECO:0007669"/>
    <property type="project" value="InterPro"/>
</dbReference>
<dbReference type="STRING" id="485913.Krac_9673"/>
<evidence type="ECO:0000256" key="1">
    <source>
        <dbReference type="ARBA" id="ARBA00022679"/>
    </source>
</evidence>
<dbReference type="Gene3D" id="3.40.630.30">
    <property type="match status" value="1"/>
</dbReference>
<reference evidence="4 5" key="1">
    <citation type="journal article" date="2011" name="Stand. Genomic Sci.">
        <title>Non-contiguous finished genome sequence and contextual data of the filamentous soil bacterium Ktedonobacter racemifer type strain (SOSP1-21).</title>
        <authorList>
            <person name="Chang Y.J."/>
            <person name="Land M."/>
            <person name="Hauser L."/>
            <person name="Chertkov O."/>
            <person name="Del Rio T.G."/>
            <person name="Nolan M."/>
            <person name="Copeland A."/>
            <person name="Tice H."/>
            <person name="Cheng J.F."/>
            <person name="Lucas S."/>
            <person name="Han C."/>
            <person name="Goodwin L."/>
            <person name="Pitluck S."/>
            <person name="Ivanova N."/>
            <person name="Ovchinikova G."/>
            <person name="Pati A."/>
            <person name="Chen A."/>
            <person name="Palaniappan K."/>
            <person name="Mavromatis K."/>
            <person name="Liolios K."/>
            <person name="Brettin T."/>
            <person name="Fiebig A."/>
            <person name="Rohde M."/>
            <person name="Abt B."/>
            <person name="Goker M."/>
            <person name="Detter J.C."/>
            <person name="Woyke T."/>
            <person name="Bristow J."/>
            <person name="Eisen J.A."/>
            <person name="Markowitz V."/>
            <person name="Hugenholtz P."/>
            <person name="Kyrpides N.C."/>
            <person name="Klenk H.P."/>
            <person name="Lapidus A."/>
        </authorList>
    </citation>
    <scope>NUCLEOTIDE SEQUENCE [LARGE SCALE GENOMIC DNA]</scope>
    <source>
        <strain evidence="5">DSM 44963</strain>
    </source>
</reference>
<accession>D6TDA6</accession>
<evidence type="ECO:0000256" key="2">
    <source>
        <dbReference type="ARBA" id="ARBA00023315"/>
    </source>
</evidence>
<dbReference type="CDD" id="cd04301">
    <property type="entry name" value="NAT_SF"/>
    <property type="match status" value="1"/>
</dbReference>
<dbReference type="RefSeq" id="WP_007904103.1">
    <property type="nucleotide sequence ID" value="NZ_ADVG01000001.1"/>
</dbReference>
<evidence type="ECO:0000313" key="5">
    <source>
        <dbReference type="Proteomes" id="UP000004508"/>
    </source>
</evidence>
<dbReference type="OrthoDB" id="9803233at2"/>
<dbReference type="Pfam" id="PF00583">
    <property type="entry name" value="Acetyltransf_1"/>
    <property type="match status" value="1"/>
</dbReference>
<gene>
    <name evidence="4" type="ORF">Krac_9673</name>
</gene>
<dbReference type="PANTHER" id="PTHR43877:SF2">
    <property type="entry name" value="AMINOALKYLPHOSPHONATE N-ACETYLTRANSFERASE-RELATED"/>
    <property type="match status" value="1"/>
</dbReference>
<dbReference type="InterPro" id="IPR050832">
    <property type="entry name" value="Bact_Acetyltransf"/>
</dbReference>
<protein>
    <submittedName>
        <fullName evidence="4">GCN5-related N-acetyltransferase</fullName>
    </submittedName>
</protein>
<keyword evidence="1 4" id="KW-0808">Transferase</keyword>
<dbReference type="Proteomes" id="UP000004508">
    <property type="component" value="Unassembled WGS sequence"/>
</dbReference>
<organism evidence="4 5">
    <name type="scientific">Ktedonobacter racemifer DSM 44963</name>
    <dbReference type="NCBI Taxonomy" id="485913"/>
    <lineage>
        <taxon>Bacteria</taxon>
        <taxon>Bacillati</taxon>
        <taxon>Chloroflexota</taxon>
        <taxon>Ktedonobacteria</taxon>
        <taxon>Ktedonobacterales</taxon>
        <taxon>Ktedonobacteraceae</taxon>
        <taxon>Ktedonobacter</taxon>
    </lineage>
</organism>
<dbReference type="InParanoid" id="D6TDA6"/>
<proteinExistence type="predicted"/>
<sequence>MMEKHFTLRNAQDNERRIIRDITVAAYAEYQAVMPPRFWTRYQHNLIATLDGEGNFERIVAEQNGALVGSVLLYPPAAASYAGAAISTSYPEVRFLAMLPQMRGQGIGAALMKECERRAREAGAQSIGLHTMEVMRAAIRMYERLGFVRTPETDFRPGEGVVVLGYRHTF</sequence>
<dbReference type="AlphaFoldDB" id="D6TDA6"/>
<evidence type="ECO:0000259" key="3">
    <source>
        <dbReference type="PROSITE" id="PS51186"/>
    </source>
</evidence>